<dbReference type="InterPro" id="IPR025366">
    <property type="entry name" value="DUF4270"/>
</dbReference>
<dbReference type="Proteomes" id="UP001165677">
    <property type="component" value="Unassembled WGS sequence"/>
</dbReference>
<protein>
    <submittedName>
        <fullName evidence="1">DUF4270 domain-containing protein</fullName>
    </submittedName>
</protein>
<name>A0ABT3EF40_9FLAO</name>
<dbReference type="RefSeq" id="WP_264367682.1">
    <property type="nucleotide sequence ID" value="NZ_JAPCIO010000001.1"/>
</dbReference>
<dbReference type="Pfam" id="PF14092">
    <property type="entry name" value="DUF4270"/>
    <property type="match status" value="1"/>
</dbReference>
<proteinExistence type="predicted"/>
<gene>
    <name evidence="1" type="ORF">OJ995_00680</name>
</gene>
<evidence type="ECO:0000313" key="1">
    <source>
        <dbReference type="EMBL" id="MCW1146735.1"/>
    </source>
</evidence>
<keyword evidence="2" id="KW-1185">Reference proteome</keyword>
<comment type="caution">
    <text evidence="1">The sequence shown here is derived from an EMBL/GenBank/DDBJ whole genome shotgun (WGS) entry which is preliminary data.</text>
</comment>
<sequence>MKKSFLKIFSVITIAIVLISCDKDFNSIGSDLVDDAHFDLEEYNVQNIVAYSKATGPVQSNNLPVNSLGIYKDPYFGTTKSHIVSQVELSNANPTIGENAVIDSVYLYIPYYSTLKSTSSTGERIYELDSVYGYSEAAKFKLHVYENGYFLRDFDPQEDFLNTQKYFTNEKFLVDAYKGTELLNNSAKVAQNEEFVISNKELYIYKTNGSGLYVDSEGEVLDNQTDVTLRVIKERKAPGIWLDLKNSFFQQKILDAAASGMLFNNNVFKDYFRGLLFEVEEIQADQGALAMLDLSLAEFKILFKSEIGGGEPLRRTLSLQMGYKSTGNKKSNTINFIEHTKSSSYINGLASSNEITGDEKLYIKGGNGSVAFLDVFGPDTDGNGVSDELDELRLHVLNDKWLINEANLVFNIDNVAMGLSSQIEPQRIYIFDATNNKPIIDYYADPSTNTDPKKSRQSFGGLIEIDSDKNGIKYKFRITEYIKRLLINEDENNNTNLRIGISVTETINMPENAFINPANPIVIGTGEVEFVPVASVMNPLGTVLYGTSPVTGNEDKKIKLKIYFTKPN</sequence>
<dbReference type="EMBL" id="JAPCIO010000001">
    <property type="protein sequence ID" value="MCW1146735.1"/>
    <property type="molecule type" value="Genomic_DNA"/>
</dbReference>
<reference evidence="1" key="1">
    <citation type="submission" date="2022-10" db="EMBL/GenBank/DDBJ databases">
        <title>Flavobacterium sp. nov., a bacterium isolated from lake sediment.</title>
        <authorList>
            <person name="Qu J.-H."/>
        </authorList>
    </citation>
    <scope>NUCLEOTIDE SEQUENCE</scope>
    <source>
        <strain evidence="1">TH16-21</strain>
    </source>
</reference>
<evidence type="ECO:0000313" key="2">
    <source>
        <dbReference type="Proteomes" id="UP001165677"/>
    </source>
</evidence>
<accession>A0ABT3EF40</accession>
<organism evidence="1 2">
    <name type="scientific">Flavobacterium lacisediminis</name>
    <dbReference type="NCBI Taxonomy" id="2989705"/>
    <lineage>
        <taxon>Bacteria</taxon>
        <taxon>Pseudomonadati</taxon>
        <taxon>Bacteroidota</taxon>
        <taxon>Flavobacteriia</taxon>
        <taxon>Flavobacteriales</taxon>
        <taxon>Flavobacteriaceae</taxon>
        <taxon>Flavobacterium</taxon>
    </lineage>
</organism>
<dbReference type="PROSITE" id="PS51257">
    <property type="entry name" value="PROKAR_LIPOPROTEIN"/>
    <property type="match status" value="1"/>
</dbReference>